<sequence length="397" mass="45509">MKILCISWDSDQTNYMENLFFPIFSGLQKELDCQFFVLQFSWAETREVNRINALAQEFQITFQQQPVRRKPHPVLGSLLTTQLGQNVIKRMVAKHGITHLMPRSTMPAMMVNSIFKWAKKRNLKIVFDADGLPIQERVDYAGLKENSLQYHWLKKTETKLLKQADLVLVRSVLAKDVHLQNIGQAHKDKFFKVSNGRIKSRFKPDPALREQIRKELNVLPHAMLWLYSGSIGPQYLLSEMLQLFDSYHIHHPESKFLFLIRNPTFLAEAIPSRLKHAIILKSVSYEFLPAYYAAADIGVSLRKPAPSLVGIAPIKVSEYLLAGLPIISSRGIGDLDEMIGEESYCFMYPSGNNEELNHWLLGIKEISRENIRAQSIPSFALENSINEYKHALKSSNL</sequence>
<evidence type="ECO:0008006" key="3">
    <source>
        <dbReference type="Google" id="ProtNLM"/>
    </source>
</evidence>
<dbReference type="KEGG" id="cmr:Cycma_3715"/>
<dbReference type="AlphaFoldDB" id="G0J2U0"/>
<organism evidence="1 2">
    <name type="scientific">Cyclobacterium marinum (strain ATCC 25205 / DSM 745 / LMG 13164 / NCIMB 1802)</name>
    <name type="common">Flectobacillus marinus</name>
    <dbReference type="NCBI Taxonomy" id="880070"/>
    <lineage>
        <taxon>Bacteria</taxon>
        <taxon>Pseudomonadati</taxon>
        <taxon>Bacteroidota</taxon>
        <taxon>Cytophagia</taxon>
        <taxon>Cytophagales</taxon>
        <taxon>Cyclobacteriaceae</taxon>
        <taxon>Cyclobacterium</taxon>
    </lineage>
</organism>
<evidence type="ECO:0000313" key="2">
    <source>
        <dbReference type="Proteomes" id="UP000001635"/>
    </source>
</evidence>
<proteinExistence type="predicted"/>
<dbReference type="SUPFAM" id="SSF53756">
    <property type="entry name" value="UDP-Glycosyltransferase/glycogen phosphorylase"/>
    <property type="match status" value="1"/>
</dbReference>
<evidence type="ECO:0000313" key="1">
    <source>
        <dbReference type="EMBL" id="AEL27427.1"/>
    </source>
</evidence>
<dbReference type="HOGENOM" id="CLU_693919_0_0_10"/>
<accession>G0J2U0</accession>
<dbReference type="Gene3D" id="3.40.50.2000">
    <property type="entry name" value="Glycogen Phosphorylase B"/>
    <property type="match status" value="2"/>
</dbReference>
<dbReference type="STRING" id="880070.Cycma_3715"/>
<dbReference type="EMBL" id="CP002955">
    <property type="protein sequence ID" value="AEL27427.1"/>
    <property type="molecule type" value="Genomic_DNA"/>
</dbReference>
<name>G0J2U0_CYCMS</name>
<dbReference type="Proteomes" id="UP000001635">
    <property type="component" value="Chromosome"/>
</dbReference>
<reference evidence="2" key="1">
    <citation type="submission" date="2011-07" db="EMBL/GenBank/DDBJ databases">
        <title>The complete genome of Cyclobacterium marinum DSM 745.</title>
        <authorList>
            <person name="Lucas S."/>
            <person name="Han J."/>
            <person name="Lapidus A."/>
            <person name="Bruce D."/>
            <person name="Goodwin L."/>
            <person name="Pitluck S."/>
            <person name="Peters L."/>
            <person name="Kyrpides N."/>
            <person name="Mavromatis K."/>
            <person name="Ivanova N."/>
            <person name="Ovchinnikova G."/>
            <person name="Chertkov O."/>
            <person name="Detter J.C."/>
            <person name="Tapia R."/>
            <person name="Han C."/>
            <person name="Land M."/>
            <person name="Hauser L."/>
            <person name="Markowitz V."/>
            <person name="Cheng J.-F."/>
            <person name="Hugenholtz P."/>
            <person name="Woyke T."/>
            <person name="Wu D."/>
            <person name="Tindall B."/>
            <person name="Schuetze A."/>
            <person name="Brambilla E."/>
            <person name="Klenk H.-P."/>
            <person name="Eisen J.A."/>
        </authorList>
    </citation>
    <scope>NUCLEOTIDE SEQUENCE [LARGE SCALE GENOMIC DNA]</scope>
    <source>
        <strain evidence="2">ATCC 25205 / DSM 745 / LMG 13164 / NCIMB 1802</strain>
    </source>
</reference>
<gene>
    <name evidence="1" type="ordered locus">Cycma_3715</name>
</gene>
<protein>
    <recommendedName>
        <fullName evidence="3">Glycosyl transferase group 1</fullName>
    </recommendedName>
</protein>
<keyword evidence="2" id="KW-1185">Reference proteome</keyword>
<dbReference type="eggNOG" id="COG0438">
    <property type="taxonomic scope" value="Bacteria"/>
</dbReference>